<comment type="similarity">
    <text evidence="5">Belongs to the FKBP-type PPIase family.</text>
</comment>
<dbReference type="PROSITE" id="PS50059">
    <property type="entry name" value="FKBP_PPIASE"/>
    <property type="match status" value="1"/>
</dbReference>
<evidence type="ECO:0000256" key="5">
    <source>
        <dbReference type="RuleBase" id="RU003915"/>
    </source>
</evidence>
<keyword evidence="2 4" id="KW-0697">Rotamase</keyword>
<reference evidence="7 8" key="1">
    <citation type="submission" date="2020-08" db="EMBL/GenBank/DDBJ databases">
        <title>Genomic Encyclopedia of Type Strains, Phase IV (KMG-IV): sequencing the most valuable type-strain genomes for metagenomic binning, comparative biology and taxonomic classification.</title>
        <authorList>
            <person name="Goeker M."/>
        </authorList>
    </citation>
    <scope>NUCLEOTIDE SEQUENCE [LARGE SCALE GENOMIC DNA]</scope>
    <source>
        <strain evidence="7 8">DSM 23562</strain>
    </source>
</reference>
<dbReference type="Proteomes" id="UP000520814">
    <property type="component" value="Unassembled WGS sequence"/>
</dbReference>
<keyword evidence="3 4" id="KW-0413">Isomerase</keyword>
<protein>
    <recommendedName>
        <fullName evidence="5">Peptidyl-prolyl cis-trans isomerase</fullName>
        <ecNumber evidence="5">5.2.1.8</ecNumber>
    </recommendedName>
</protein>
<proteinExistence type="inferred from homology"/>
<dbReference type="RefSeq" id="WP_184194484.1">
    <property type="nucleotide sequence ID" value="NZ_JACHGW010000002.1"/>
</dbReference>
<organism evidence="7 8">
    <name type="scientific">Armatimonas rosea</name>
    <dbReference type="NCBI Taxonomy" id="685828"/>
    <lineage>
        <taxon>Bacteria</taxon>
        <taxon>Bacillati</taxon>
        <taxon>Armatimonadota</taxon>
        <taxon>Armatimonadia</taxon>
        <taxon>Armatimonadales</taxon>
        <taxon>Armatimonadaceae</taxon>
        <taxon>Armatimonas</taxon>
    </lineage>
</organism>
<dbReference type="SUPFAM" id="SSF54534">
    <property type="entry name" value="FKBP-like"/>
    <property type="match status" value="1"/>
</dbReference>
<evidence type="ECO:0000259" key="6">
    <source>
        <dbReference type="PROSITE" id="PS50059"/>
    </source>
</evidence>
<dbReference type="InterPro" id="IPR001179">
    <property type="entry name" value="PPIase_FKBP_dom"/>
</dbReference>
<evidence type="ECO:0000256" key="4">
    <source>
        <dbReference type="PROSITE-ProRule" id="PRU00277"/>
    </source>
</evidence>
<gene>
    <name evidence="7" type="ORF">HNQ39_001921</name>
</gene>
<comment type="caution">
    <text evidence="7">The sequence shown here is derived from an EMBL/GenBank/DDBJ whole genome shotgun (WGS) entry which is preliminary data.</text>
</comment>
<evidence type="ECO:0000256" key="2">
    <source>
        <dbReference type="ARBA" id="ARBA00023110"/>
    </source>
</evidence>
<evidence type="ECO:0000313" key="7">
    <source>
        <dbReference type="EMBL" id="MBB6050130.1"/>
    </source>
</evidence>
<dbReference type="InterPro" id="IPR046357">
    <property type="entry name" value="PPIase_dom_sf"/>
</dbReference>
<evidence type="ECO:0000313" key="8">
    <source>
        <dbReference type="Proteomes" id="UP000520814"/>
    </source>
</evidence>
<dbReference type="EC" id="5.2.1.8" evidence="5"/>
<dbReference type="GO" id="GO:0003755">
    <property type="term" value="F:peptidyl-prolyl cis-trans isomerase activity"/>
    <property type="evidence" value="ECO:0007669"/>
    <property type="project" value="UniProtKB-UniRule"/>
</dbReference>
<name>A0A7W9W6K0_ARMRO</name>
<feature type="domain" description="PPIase FKBP-type" evidence="6">
    <location>
        <begin position="24"/>
        <end position="107"/>
    </location>
</feature>
<dbReference type="Gene3D" id="3.10.50.40">
    <property type="match status" value="1"/>
</dbReference>
<accession>A0A7W9W6K0</accession>
<dbReference type="EMBL" id="JACHGW010000002">
    <property type="protein sequence ID" value="MBB6050130.1"/>
    <property type="molecule type" value="Genomic_DNA"/>
</dbReference>
<dbReference type="Pfam" id="PF00254">
    <property type="entry name" value="FKBP_C"/>
    <property type="match status" value="1"/>
</dbReference>
<keyword evidence="8" id="KW-1185">Reference proteome</keyword>
<sequence length="118" mass="12908">MTSPKSGIKILSETIGSGPELKRGDCVRLRYDIQLCRGDFLVQDQEAMYTVGDRDFVAGFRYGLEGLRSGGVRRFRASPHLCYGDMALGSVPANAALIFDIKSSEIVLATTDDREEAS</sequence>
<dbReference type="AlphaFoldDB" id="A0A7W9W6K0"/>
<evidence type="ECO:0000256" key="1">
    <source>
        <dbReference type="ARBA" id="ARBA00000971"/>
    </source>
</evidence>
<evidence type="ECO:0000256" key="3">
    <source>
        <dbReference type="ARBA" id="ARBA00023235"/>
    </source>
</evidence>
<comment type="catalytic activity">
    <reaction evidence="1 4 5">
        <text>[protein]-peptidylproline (omega=180) = [protein]-peptidylproline (omega=0)</text>
        <dbReference type="Rhea" id="RHEA:16237"/>
        <dbReference type="Rhea" id="RHEA-COMP:10747"/>
        <dbReference type="Rhea" id="RHEA-COMP:10748"/>
        <dbReference type="ChEBI" id="CHEBI:83833"/>
        <dbReference type="ChEBI" id="CHEBI:83834"/>
        <dbReference type="EC" id="5.2.1.8"/>
    </reaction>
</comment>